<keyword evidence="1 3" id="KW-0436">Ligase</keyword>
<evidence type="ECO:0000259" key="2">
    <source>
        <dbReference type="PROSITE" id="PS51733"/>
    </source>
</evidence>
<organism evidence="3">
    <name type="scientific">uncultured Thermomicrobiales bacterium</name>
    <dbReference type="NCBI Taxonomy" id="1645740"/>
    <lineage>
        <taxon>Bacteria</taxon>
        <taxon>Pseudomonadati</taxon>
        <taxon>Thermomicrobiota</taxon>
        <taxon>Thermomicrobia</taxon>
        <taxon>Thermomicrobiales</taxon>
        <taxon>environmental samples</taxon>
    </lineage>
</organism>
<evidence type="ECO:0000313" key="3">
    <source>
        <dbReference type="EMBL" id="CAA9577485.1"/>
    </source>
</evidence>
<accession>A0A6J4VGN8</accession>
<dbReference type="PROSITE" id="PS51733">
    <property type="entry name" value="BPL_LPL_CATALYTIC"/>
    <property type="match status" value="1"/>
</dbReference>
<dbReference type="InterPro" id="IPR004143">
    <property type="entry name" value="BPL_LPL_catalytic"/>
</dbReference>
<dbReference type="EC" id="6.3.4.10" evidence="3"/>
<name>A0A6J4VGN8_9BACT</name>
<dbReference type="GO" id="GO:0004077">
    <property type="term" value="F:biotin--[biotin carboxyl-carrier protein] ligase activity"/>
    <property type="evidence" value="ECO:0007669"/>
    <property type="project" value="UniProtKB-EC"/>
</dbReference>
<proteinExistence type="predicted"/>
<dbReference type="InterPro" id="IPR045864">
    <property type="entry name" value="aa-tRNA-synth_II/BPL/LPL"/>
</dbReference>
<dbReference type="SUPFAM" id="SSF55681">
    <property type="entry name" value="Class II aaRS and biotin synthetases"/>
    <property type="match status" value="1"/>
</dbReference>
<gene>
    <name evidence="3" type="ORF">AVDCRST_MAG59-4301</name>
</gene>
<dbReference type="Pfam" id="PF03099">
    <property type="entry name" value="BPL_LplA_LipB"/>
    <property type="match status" value="1"/>
</dbReference>
<dbReference type="PANTHER" id="PTHR12835">
    <property type="entry name" value="BIOTIN PROTEIN LIGASE"/>
    <property type="match status" value="1"/>
</dbReference>
<dbReference type="EMBL" id="CADCWF010000314">
    <property type="protein sequence ID" value="CAA9577485.1"/>
    <property type="molecule type" value="Genomic_DNA"/>
</dbReference>
<dbReference type="GO" id="GO:0005737">
    <property type="term" value="C:cytoplasm"/>
    <property type="evidence" value="ECO:0007669"/>
    <property type="project" value="TreeGrafter"/>
</dbReference>
<dbReference type="CDD" id="cd16442">
    <property type="entry name" value="BPL"/>
    <property type="match status" value="1"/>
</dbReference>
<dbReference type="PANTHER" id="PTHR12835:SF5">
    <property type="entry name" value="BIOTIN--PROTEIN LIGASE"/>
    <property type="match status" value="1"/>
</dbReference>
<dbReference type="EC" id="6.3.4.9" evidence="3"/>
<evidence type="ECO:0000256" key="1">
    <source>
        <dbReference type="ARBA" id="ARBA00022598"/>
    </source>
</evidence>
<dbReference type="NCBIfam" id="TIGR00121">
    <property type="entry name" value="birA_ligase"/>
    <property type="match status" value="1"/>
</dbReference>
<dbReference type="EC" id="6.3.4.11" evidence="3"/>
<sequence length="278" mass="29483">MTDGVVSWSIERRGWVGSTMDIAAERAAAGAPEGTVVVADYQSDGRGRAGRRWEAPPGSALMLTAILRPDLPPNRLSPLALVAGVALAEAVEVETGLECWLKWPNDLWLGNRMEGQKAAGILVTVRLGNARVDHVLLGIGLNVSTPASALPEGATSILVALEKVGGNLSFQVGRTAAEDLRERLLARTLDRLAEGYSTFVASRGRPPLDEWLRRAALHGERVEVAARGGPRRGLFVGVRTDGALLLRSDGGGEETVVTGDLVRGPRYSPTSTSDLPGR</sequence>
<dbReference type="AlphaFoldDB" id="A0A6J4VGN8"/>
<reference evidence="3" key="1">
    <citation type="submission" date="2020-02" db="EMBL/GenBank/DDBJ databases">
        <authorList>
            <person name="Meier V. D."/>
        </authorList>
    </citation>
    <scope>NUCLEOTIDE SEQUENCE</scope>
    <source>
        <strain evidence="3">AVDCRST_MAG59</strain>
    </source>
</reference>
<feature type="domain" description="BPL/LPL catalytic" evidence="2">
    <location>
        <begin position="1"/>
        <end position="189"/>
    </location>
</feature>
<dbReference type="Gene3D" id="3.30.930.10">
    <property type="entry name" value="Bira Bifunctional Protein, Domain 2"/>
    <property type="match status" value="1"/>
</dbReference>
<dbReference type="Gene3D" id="2.30.30.100">
    <property type="match status" value="1"/>
</dbReference>
<dbReference type="InterPro" id="IPR004408">
    <property type="entry name" value="Biotin_CoA_COase_ligase"/>
</dbReference>
<dbReference type="EC" id="6.3.4.15" evidence="3"/>
<protein>
    <submittedName>
        <fullName evidence="3">Biotin--protein ligase (EC)</fullName>
        <ecNumber evidence="3">6.3.4.10</ecNumber>
        <ecNumber evidence="3">6.3.4.11</ecNumber>
        <ecNumber evidence="3">6.3.4.15</ecNumber>
        <ecNumber evidence="3">6.3.4.9</ecNumber>
    </submittedName>
</protein>